<sequence>VYSFTLYERVPGGNFLRVQADNYPGALNLNESARLELGSTAKLRTLANYLQIIADLYHDHAGKSEAELRAVEAHPKDPLTNWTIRYLTSHPDATIEEILESAMQRTYSGNPSEEFYTGGGVHRFANFDHKFDARSVPLREGFQNSVNLVFIRLMRDVVHYYTYRGSGPAGKFLEASGDTLRRVYLEKFADREGSEFLRRFYRNYEPMSEAERSVAFLESVRKSPRGLAAAYRRIFPDRELAELQEFLRVTLPNADTKPAEVQSLFAEFAPGRESLEDQAYTARTHPLELWLVAYLVARPEATLSEVLDASREERREVYNWLYKTKRKNAQDARIRALLEVEAFVEIQRAWARFGYPFANLVPSYATSIGSSGDRASALSDLMGIIANDGVRQTNMRILDLSFAEKTPYEVHLARKPDRNEQVMDPAVARLLKKELVGVVEHGTARRAYQAVELGDGTIIPVGGKTGTGDNRIKVYGAGGQLLESRAMSRTATFVFLIGDRFYGTIVAYVPGSAAERYKFTSALPVQIFATIAPSLEPLLSAPMNAFESESTASGCPTDGRTAPKARWYAEPLVPAKPTPQ</sequence>
<dbReference type="EMBL" id="JAGQHS010000019">
    <property type="protein sequence ID" value="MCA9755299.1"/>
    <property type="molecule type" value="Genomic_DNA"/>
</dbReference>
<feature type="region of interest" description="Disordered" evidence="3">
    <location>
        <begin position="549"/>
        <end position="580"/>
    </location>
</feature>
<dbReference type="GO" id="GO:0008955">
    <property type="term" value="F:peptidoglycan glycosyltransferase activity"/>
    <property type="evidence" value="ECO:0007669"/>
    <property type="project" value="TreeGrafter"/>
</dbReference>
<dbReference type="GO" id="GO:0030288">
    <property type="term" value="C:outer membrane-bounded periplasmic space"/>
    <property type="evidence" value="ECO:0007669"/>
    <property type="project" value="TreeGrafter"/>
</dbReference>
<dbReference type="Proteomes" id="UP000739538">
    <property type="component" value="Unassembled WGS sequence"/>
</dbReference>
<gene>
    <name evidence="4" type="ORF">KDA27_05810</name>
</gene>
<organism evidence="4 5">
    <name type="scientific">Eiseniibacteriota bacterium</name>
    <dbReference type="NCBI Taxonomy" id="2212470"/>
    <lineage>
        <taxon>Bacteria</taxon>
        <taxon>Candidatus Eiseniibacteriota</taxon>
    </lineage>
</organism>
<reference evidence="4" key="2">
    <citation type="journal article" date="2021" name="Microbiome">
        <title>Successional dynamics and alternative stable states in a saline activated sludge microbial community over 9 years.</title>
        <authorList>
            <person name="Wang Y."/>
            <person name="Ye J."/>
            <person name="Ju F."/>
            <person name="Liu L."/>
            <person name="Boyd J.A."/>
            <person name="Deng Y."/>
            <person name="Parks D.H."/>
            <person name="Jiang X."/>
            <person name="Yin X."/>
            <person name="Woodcroft B.J."/>
            <person name="Tyson G.W."/>
            <person name="Hugenholtz P."/>
            <person name="Polz M.F."/>
            <person name="Zhang T."/>
        </authorList>
    </citation>
    <scope>NUCLEOTIDE SEQUENCE</scope>
    <source>
        <strain evidence="4">HKST-UBA02</strain>
    </source>
</reference>
<dbReference type="InterPro" id="IPR050396">
    <property type="entry name" value="Glycosyltr_51/Transpeptidase"/>
</dbReference>
<protein>
    <submittedName>
        <fullName evidence="4">Glycosyl transferase family 51</fullName>
    </submittedName>
</protein>
<comment type="caution">
    <text evidence="4">The sequence shown here is derived from an EMBL/GenBank/DDBJ whole genome shotgun (WGS) entry which is preliminary data.</text>
</comment>
<feature type="non-terminal residue" evidence="4">
    <location>
        <position position="1"/>
    </location>
</feature>
<evidence type="ECO:0000313" key="5">
    <source>
        <dbReference type="Proteomes" id="UP000739538"/>
    </source>
</evidence>
<proteinExistence type="predicted"/>
<dbReference type="PANTHER" id="PTHR32282">
    <property type="entry name" value="BINDING PROTEIN TRANSPEPTIDASE, PUTATIVE-RELATED"/>
    <property type="match status" value="1"/>
</dbReference>
<accession>A0A956SDI8</accession>
<dbReference type="AlphaFoldDB" id="A0A956SDI8"/>
<reference evidence="4" key="1">
    <citation type="submission" date="2020-04" db="EMBL/GenBank/DDBJ databases">
        <authorList>
            <person name="Zhang T."/>
        </authorList>
    </citation>
    <scope>NUCLEOTIDE SEQUENCE</scope>
    <source>
        <strain evidence="4">HKST-UBA02</strain>
    </source>
</reference>
<dbReference type="Gene3D" id="3.40.710.10">
    <property type="entry name" value="DD-peptidase/beta-lactamase superfamily"/>
    <property type="match status" value="1"/>
</dbReference>
<evidence type="ECO:0000256" key="3">
    <source>
        <dbReference type="SAM" id="MobiDB-lite"/>
    </source>
</evidence>
<keyword evidence="2 4" id="KW-0808">Transferase</keyword>
<evidence type="ECO:0000256" key="1">
    <source>
        <dbReference type="ARBA" id="ARBA00022676"/>
    </source>
</evidence>
<evidence type="ECO:0000313" key="4">
    <source>
        <dbReference type="EMBL" id="MCA9755299.1"/>
    </source>
</evidence>
<name>A0A956SDI8_UNCEI</name>
<dbReference type="SUPFAM" id="SSF56601">
    <property type="entry name" value="beta-lactamase/transpeptidase-like"/>
    <property type="match status" value="2"/>
</dbReference>
<evidence type="ECO:0000256" key="2">
    <source>
        <dbReference type="ARBA" id="ARBA00022679"/>
    </source>
</evidence>
<keyword evidence="1" id="KW-0328">Glycosyltransferase</keyword>
<dbReference type="InterPro" id="IPR012338">
    <property type="entry name" value="Beta-lactam/transpept-like"/>
</dbReference>
<dbReference type="GO" id="GO:0009252">
    <property type="term" value="P:peptidoglycan biosynthetic process"/>
    <property type="evidence" value="ECO:0007669"/>
    <property type="project" value="TreeGrafter"/>
</dbReference>
<dbReference type="PANTHER" id="PTHR32282:SF24">
    <property type="entry name" value="GLYCOSYL TRANSFERASE FAMILY 51 DOMAIN-CONTAINING PROTEIN"/>
    <property type="match status" value="1"/>
</dbReference>